<keyword evidence="1" id="KW-0472">Membrane</keyword>
<dbReference type="AlphaFoldDB" id="A0A414SND2"/>
<protein>
    <submittedName>
        <fullName evidence="2">O-antigen polysaccharide polymerase Wzy</fullName>
    </submittedName>
</protein>
<name>A0A414SND2_MEDGN</name>
<feature type="transmembrane region" description="Helical" evidence="1">
    <location>
        <begin position="104"/>
        <end position="123"/>
    </location>
</feature>
<evidence type="ECO:0000313" key="2">
    <source>
        <dbReference type="EMBL" id="RHG21434.1"/>
    </source>
</evidence>
<reference evidence="2 3" key="1">
    <citation type="submission" date="2018-08" db="EMBL/GenBank/DDBJ databases">
        <title>A genome reference for cultivated species of the human gut microbiota.</title>
        <authorList>
            <person name="Zou Y."/>
            <person name="Xue W."/>
            <person name="Luo G."/>
        </authorList>
    </citation>
    <scope>NUCLEOTIDE SEQUENCE [LARGE SCALE GENOMIC DNA]</scope>
    <source>
        <strain evidence="2 3">AM22-7AC</strain>
    </source>
</reference>
<dbReference type="Proteomes" id="UP000285697">
    <property type="component" value="Unassembled WGS sequence"/>
</dbReference>
<organism evidence="2 3">
    <name type="scientific">Mediterraneibacter gnavus</name>
    <name type="common">Ruminococcus gnavus</name>
    <dbReference type="NCBI Taxonomy" id="33038"/>
    <lineage>
        <taxon>Bacteria</taxon>
        <taxon>Bacillati</taxon>
        <taxon>Bacillota</taxon>
        <taxon>Clostridia</taxon>
        <taxon>Lachnospirales</taxon>
        <taxon>Lachnospiraceae</taxon>
        <taxon>Mediterraneibacter</taxon>
    </lineage>
</organism>
<feature type="transmembrane region" description="Helical" evidence="1">
    <location>
        <begin position="12"/>
        <end position="29"/>
    </location>
</feature>
<gene>
    <name evidence="2" type="ORF">DW270_03625</name>
</gene>
<feature type="transmembrane region" description="Helical" evidence="1">
    <location>
        <begin position="180"/>
        <end position="206"/>
    </location>
</feature>
<comment type="caution">
    <text evidence="2">The sequence shown here is derived from an EMBL/GenBank/DDBJ whole genome shotgun (WGS) entry which is preliminary data.</text>
</comment>
<dbReference type="InterPro" id="IPR029468">
    <property type="entry name" value="O-ag_pol_Wzy"/>
</dbReference>
<feature type="transmembrane region" description="Helical" evidence="1">
    <location>
        <begin position="396"/>
        <end position="416"/>
    </location>
</feature>
<feature type="transmembrane region" description="Helical" evidence="1">
    <location>
        <begin position="35"/>
        <end position="53"/>
    </location>
</feature>
<dbReference type="EMBL" id="QRIA01000003">
    <property type="protein sequence ID" value="RHG21434.1"/>
    <property type="molecule type" value="Genomic_DNA"/>
</dbReference>
<feature type="transmembrane region" description="Helical" evidence="1">
    <location>
        <begin position="451"/>
        <end position="470"/>
    </location>
</feature>
<evidence type="ECO:0000256" key="1">
    <source>
        <dbReference type="SAM" id="Phobius"/>
    </source>
</evidence>
<keyword evidence="1" id="KW-0812">Transmembrane</keyword>
<feature type="transmembrane region" description="Helical" evidence="1">
    <location>
        <begin position="65"/>
        <end position="84"/>
    </location>
</feature>
<feature type="transmembrane region" description="Helical" evidence="1">
    <location>
        <begin position="151"/>
        <end position="174"/>
    </location>
</feature>
<keyword evidence="1" id="KW-1133">Transmembrane helix</keyword>
<sequence length="481" mass="54699">MMVIMVNKYKFGYSIFQIVFLVCMSAISFETNGYFLLAVASTLQLVVFFYFNLKVTGEILNFSTLFLILLYVFHFGQIILLGFFPELTHNQQITLLYFSEKNCVQSMRLITVIYSVMAWGIMISSKRKIERFYVLSNSAKMIDYDLFRRKALMMIGLSFPVKVVIDAIFFVIAITQGERIGVIWLSSIPNFIVVYGNLSIIGFCLLIVSLKYDEHKQMRALVLICTYYLLLMLSGRRSENVVYVCILVFFYVKTYKRKIGFLKVVVLVALAYLFLAFLFTIVYSRAQVGAQALTSFTDTFKWVLKEKNIFVESLREYGNTGYTAICVDSLWLNNYAPTYGTSLLYSCSAIIPNIGGVAGWITELGNFAVQLKRAGMVTELYQNIGGSLIAEILFNFGRVGSVIVSFILGLGIGIINKKSQALTASEEFIKLSYYIPAIVSILYWVRDVFGGGIRTTVWGLLFVYISKRFITGRKYETFTSD</sequence>
<dbReference type="Pfam" id="PF14296">
    <property type="entry name" value="O-ag_pol_Wzy"/>
    <property type="match status" value="1"/>
</dbReference>
<evidence type="ECO:0000313" key="3">
    <source>
        <dbReference type="Proteomes" id="UP000285697"/>
    </source>
</evidence>
<accession>A0A414SND2</accession>
<proteinExistence type="predicted"/>
<feature type="transmembrane region" description="Helical" evidence="1">
    <location>
        <begin position="262"/>
        <end position="283"/>
    </location>
</feature>